<organism evidence="2 3">
    <name type="scientific">Actinocrinis puniceicyclus</name>
    <dbReference type="NCBI Taxonomy" id="977794"/>
    <lineage>
        <taxon>Bacteria</taxon>
        <taxon>Bacillati</taxon>
        <taxon>Actinomycetota</taxon>
        <taxon>Actinomycetes</taxon>
        <taxon>Catenulisporales</taxon>
        <taxon>Actinospicaceae</taxon>
        <taxon>Actinocrinis</taxon>
    </lineage>
</organism>
<dbReference type="AlphaFoldDB" id="A0A8J7WKQ9"/>
<feature type="region of interest" description="Disordered" evidence="1">
    <location>
        <begin position="1"/>
        <end position="24"/>
    </location>
</feature>
<comment type="caution">
    <text evidence="2">The sequence shown here is derived from an EMBL/GenBank/DDBJ whole genome shotgun (WGS) entry which is preliminary data.</text>
</comment>
<name>A0A8J7WKQ9_9ACTN</name>
<protein>
    <submittedName>
        <fullName evidence="2">Uncharacterized protein</fullName>
    </submittedName>
</protein>
<dbReference type="Proteomes" id="UP000677913">
    <property type="component" value="Unassembled WGS sequence"/>
</dbReference>
<keyword evidence="3" id="KW-1185">Reference proteome</keyword>
<evidence type="ECO:0000313" key="2">
    <source>
        <dbReference type="EMBL" id="MBS2961917.1"/>
    </source>
</evidence>
<evidence type="ECO:0000313" key="3">
    <source>
        <dbReference type="Proteomes" id="UP000677913"/>
    </source>
</evidence>
<dbReference type="EMBL" id="JAGSXH010000005">
    <property type="protein sequence ID" value="MBS2961917.1"/>
    <property type="molecule type" value="Genomic_DNA"/>
</dbReference>
<evidence type="ECO:0000256" key="1">
    <source>
        <dbReference type="SAM" id="MobiDB-lite"/>
    </source>
</evidence>
<reference evidence="2" key="1">
    <citation type="submission" date="2021-04" db="EMBL/GenBank/DDBJ databases">
        <title>Genome based classification of Actinospica acidithermotolerans sp. nov., an actinobacterium isolated from an Indonesian hot spring.</title>
        <authorList>
            <person name="Kusuma A.B."/>
            <person name="Putra K.E."/>
            <person name="Nafisah S."/>
            <person name="Loh J."/>
            <person name="Nouioui I."/>
            <person name="Goodfellow M."/>
        </authorList>
    </citation>
    <scope>NUCLEOTIDE SEQUENCE</scope>
    <source>
        <strain evidence="2">DSM 45618</strain>
    </source>
</reference>
<accession>A0A8J7WKQ9</accession>
<proteinExistence type="predicted"/>
<dbReference type="RefSeq" id="WP_211464050.1">
    <property type="nucleotide sequence ID" value="NZ_JAGSXH010000005.1"/>
</dbReference>
<gene>
    <name evidence="2" type="ORF">KGA66_02575</name>
</gene>
<sequence>MSTEFKVFERASNARRETPARTADARERFAAITREQPDPDRAAAERAFAAGKIHLARTHPAHDLAGREHALSAMAHLLGPAAAALGKPAGEQPPVPGGVGYGFFYNPAFQGAFDNGTALTWDIICPNTPGGNVNTWLYVTAMNRAALGVEAFVSYYAQNDPRFKIFDWARDPHWQTDIPWSQMADYLGTTNAHGQAYQTIRVWNGTYRLAPGRWRNEVWLWNHDTDGYDLIYMYEYDATRADQGDTDAPPFTGSWGPIVETFQAHYDHTHDLGCLGAKLQNLNSDGDWTIPTLLGASDSYVRTDNVGFQPRFLDPNYAFAVHS</sequence>